<dbReference type="OrthoDB" id="416710at2759"/>
<sequence>MAESVIKDNGNRIFLWCNPRSLSTVFEKCVSFMDGAQVWHEPYVACNLNFLFSTPEYLAKFPKINNTKGQIKDTTEEIDNFDHYFDGGNLTPSSYFNYDWVQEQLEKPIAEGKSFMFVKEATVCIDGFYDKLPRIPFRHTFIIRDPCKVAKSLHVVYQPFLGHEGDSDSFDMFESNPFLNWDRISKNPVHSLWKYVKENFDPNPVVIDADDLQNYPDVILRKYCEAVGIPFKEKYLQWPESDKSLKYCYGPLDQMVWGKKQHVYDAAFASSCFHPTRGEKIAFEDLTPDAQRYVGDVREGYEEMYPTRIKPDI</sequence>
<gene>
    <name evidence="1" type="ORF">HOLleu_14586</name>
</gene>
<protein>
    <recommendedName>
        <fullName evidence="3">Sulfotransferase family protein</fullName>
    </recommendedName>
</protein>
<evidence type="ECO:0000313" key="2">
    <source>
        <dbReference type="Proteomes" id="UP001152320"/>
    </source>
</evidence>
<proteinExistence type="predicted"/>
<dbReference type="Proteomes" id="UP001152320">
    <property type="component" value="Chromosome 6"/>
</dbReference>
<organism evidence="1 2">
    <name type="scientific">Holothuria leucospilota</name>
    <name type="common">Black long sea cucumber</name>
    <name type="synonym">Mertensiothuria leucospilota</name>
    <dbReference type="NCBI Taxonomy" id="206669"/>
    <lineage>
        <taxon>Eukaryota</taxon>
        <taxon>Metazoa</taxon>
        <taxon>Echinodermata</taxon>
        <taxon>Eleutherozoa</taxon>
        <taxon>Echinozoa</taxon>
        <taxon>Holothuroidea</taxon>
        <taxon>Aspidochirotacea</taxon>
        <taxon>Aspidochirotida</taxon>
        <taxon>Holothuriidae</taxon>
        <taxon>Holothuria</taxon>
    </lineage>
</organism>
<dbReference type="Pfam" id="PF19798">
    <property type="entry name" value="Sulfotransfer_5"/>
    <property type="match status" value="1"/>
</dbReference>
<evidence type="ECO:0008006" key="3">
    <source>
        <dbReference type="Google" id="ProtNLM"/>
    </source>
</evidence>
<dbReference type="AlphaFoldDB" id="A0A9Q1C8I7"/>
<reference evidence="1" key="1">
    <citation type="submission" date="2021-10" db="EMBL/GenBank/DDBJ databases">
        <title>Tropical sea cucumber genome reveals ecological adaptation and Cuvierian tubules defense mechanism.</title>
        <authorList>
            <person name="Chen T."/>
        </authorList>
    </citation>
    <scope>NUCLEOTIDE SEQUENCE</scope>
    <source>
        <strain evidence="1">Nanhai2018</strain>
        <tissue evidence="1">Muscle</tissue>
    </source>
</reference>
<accession>A0A9Q1C8I7</accession>
<name>A0A9Q1C8I7_HOLLE</name>
<evidence type="ECO:0000313" key="1">
    <source>
        <dbReference type="EMBL" id="KAJ8040327.1"/>
    </source>
</evidence>
<dbReference type="SUPFAM" id="SSF52540">
    <property type="entry name" value="P-loop containing nucleoside triphosphate hydrolases"/>
    <property type="match status" value="1"/>
</dbReference>
<dbReference type="Gene3D" id="3.40.50.300">
    <property type="entry name" value="P-loop containing nucleotide triphosphate hydrolases"/>
    <property type="match status" value="1"/>
</dbReference>
<dbReference type="InterPro" id="IPR027417">
    <property type="entry name" value="P-loop_NTPase"/>
</dbReference>
<dbReference type="EMBL" id="JAIZAY010000006">
    <property type="protein sequence ID" value="KAJ8040327.1"/>
    <property type="molecule type" value="Genomic_DNA"/>
</dbReference>
<dbReference type="PANTHER" id="PTHR48312:SF1">
    <property type="entry name" value="SULFOTRANSFERASE"/>
    <property type="match status" value="1"/>
</dbReference>
<keyword evidence="2" id="KW-1185">Reference proteome</keyword>
<dbReference type="PANTHER" id="PTHR48312">
    <property type="match status" value="1"/>
</dbReference>
<comment type="caution">
    <text evidence="1">The sequence shown here is derived from an EMBL/GenBank/DDBJ whole genome shotgun (WGS) entry which is preliminary data.</text>
</comment>